<evidence type="ECO:0000313" key="1">
    <source>
        <dbReference type="EMBL" id="MCF5629042.1"/>
    </source>
</evidence>
<comment type="caution">
    <text evidence="1">The sequence shown here is derived from an EMBL/GenBank/DDBJ whole genome shotgun (WGS) entry which is preliminary data.</text>
</comment>
<dbReference type="Proteomes" id="UP000814010">
    <property type="component" value="Unassembled WGS sequence"/>
</dbReference>
<evidence type="ECO:0000313" key="2">
    <source>
        <dbReference type="Proteomes" id="UP000814010"/>
    </source>
</evidence>
<dbReference type="AlphaFoldDB" id="A0A9Q4A2W6"/>
<protein>
    <submittedName>
        <fullName evidence="1">Uncharacterized protein</fullName>
    </submittedName>
</protein>
<reference evidence="1" key="1">
    <citation type="submission" date="2019-11" db="EMBL/GenBank/DDBJ databases">
        <title>Epiphytic Pseudomonas syringae from cherry orchards.</title>
        <authorList>
            <person name="Hulin M.T."/>
        </authorList>
    </citation>
    <scope>NUCLEOTIDE SEQUENCE</scope>
    <source>
        <strain evidence="1">PA-2-5E</strain>
    </source>
</reference>
<dbReference type="EMBL" id="WKAE01000048">
    <property type="protein sequence ID" value="MCF5629042.1"/>
    <property type="molecule type" value="Genomic_DNA"/>
</dbReference>
<name>A0A9Q4A2W6_PSESX</name>
<gene>
    <name evidence="1" type="ORF">GIV53_06895</name>
</gene>
<proteinExistence type="predicted"/>
<sequence length="45" mass="4874">MLARGRLSTQPEIGQTQLMLGGASGQKQTLETTAGHTHYYARIIS</sequence>
<organism evidence="1 2">
    <name type="scientific">Pseudomonas syringae</name>
    <dbReference type="NCBI Taxonomy" id="317"/>
    <lineage>
        <taxon>Bacteria</taxon>
        <taxon>Pseudomonadati</taxon>
        <taxon>Pseudomonadota</taxon>
        <taxon>Gammaproteobacteria</taxon>
        <taxon>Pseudomonadales</taxon>
        <taxon>Pseudomonadaceae</taxon>
        <taxon>Pseudomonas</taxon>
    </lineage>
</organism>
<dbReference type="RefSeq" id="WP_236424532.1">
    <property type="nucleotide sequence ID" value="NZ_CAWQUS010000055.1"/>
</dbReference>
<accession>A0A9Q4A2W6</accession>